<organism evidence="2 3">
    <name type="scientific">Candida verbasci</name>
    <dbReference type="NCBI Taxonomy" id="1227364"/>
    <lineage>
        <taxon>Eukaryota</taxon>
        <taxon>Fungi</taxon>
        <taxon>Dikarya</taxon>
        <taxon>Ascomycota</taxon>
        <taxon>Saccharomycotina</taxon>
        <taxon>Pichiomycetes</taxon>
        <taxon>Debaryomycetaceae</taxon>
        <taxon>Candida/Lodderomyces clade</taxon>
        <taxon>Candida</taxon>
    </lineage>
</organism>
<gene>
    <name evidence="2" type="ORF">CANVERA_P2898</name>
</gene>
<evidence type="ECO:0000256" key="1">
    <source>
        <dbReference type="SAM" id="MobiDB-lite"/>
    </source>
</evidence>
<name>A0A9W4TU55_9ASCO</name>
<sequence length="121" mass="14697">MSDISETESIDSSISTPSTRSNEMKATNEANQIHYHYHFHYYSNPPPTPPRHHHFNPRDYHRSEEVPFTFPHPREYKRHYHKRRPQANEEYVFVEEAEEEVEEFARPKESRGRHCHGRRRI</sequence>
<feature type="region of interest" description="Disordered" evidence="1">
    <location>
        <begin position="1"/>
        <end position="59"/>
    </location>
</feature>
<dbReference type="EMBL" id="CANTUO010000003">
    <property type="protein sequence ID" value="CAI5758385.1"/>
    <property type="molecule type" value="Genomic_DNA"/>
</dbReference>
<evidence type="ECO:0000313" key="3">
    <source>
        <dbReference type="Proteomes" id="UP001152885"/>
    </source>
</evidence>
<proteinExistence type="predicted"/>
<dbReference type="AlphaFoldDB" id="A0A9W4TU55"/>
<protein>
    <submittedName>
        <fullName evidence="2">Uncharacterized protein</fullName>
    </submittedName>
</protein>
<dbReference type="Proteomes" id="UP001152885">
    <property type="component" value="Unassembled WGS sequence"/>
</dbReference>
<feature type="compositionally biased region" description="Low complexity" evidence="1">
    <location>
        <begin position="10"/>
        <end position="21"/>
    </location>
</feature>
<reference evidence="2" key="1">
    <citation type="submission" date="2022-12" db="EMBL/GenBank/DDBJ databases">
        <authorList>
            <person name="Brejova B."/>
        </authorList>
    </citation>
    <scope>NUCLEOTIDE SEQUENCE</scope>
</reference>
<comment type="caution">
    <text evidence="2">The sequence shown here is derived from an EMBL/GenBank/DDBJ whole genome shotgun (WGS) entry which is preliminary data.</text>
</comment>
<keyword evidence="3" id="KW-1185">Reference proteome</keyword>
<evidence type="ECO:0000313" key="2">
    <source>
        <dbReference type="EMBL" id="CAI5758385.1"/>
    </source>
</evidence>
<accession>A0A9W4TU55</accession>